<name>B7PID2_IXOSC</name>
<evidence type="ECO:0000259" key="2">
    <source>
        <dbReference type="Pfam" id="PF08240"/>
    </source>
</evidence>
<dbReference type="STRING" id="6945.B7PID2"/>
<sequence>MFLFEINVPRWPRSAQRCTNWMPITRAAASMSVMRAVQVNKFGGPQVLQECNVPIPKVTPGKVLVRVKAAGVNPIDTYIREGTFPVSFQLPYTPGKDGAGLVEEVGQGDTSLKARCNV</sequence>
<dbReference type="VEuPathDB" id="VectorBase:ISCI004898"/>
<protein>
    <submittedName>
        <fullName evidence="3 4">Quinone oxidoreductase, putative</fullName>
        <ecNumber evidence="3">1.6.5.5</ecNumber>
    </submittedName>
</protein>
<dbReference type="EC" id="1.6.5.5" evidence="3"/>
<keyword evidence="6" id="KW-1267">Proteomics identification</keyword>
<organism>
    <name type="scientific">Ixodes scapularis</name>
    <name type="common">Black-legged tick</name>
    <name type="synonym">Deer tick</name>
    <dbReference type="NCBI Taxonomy" id="6945"/>
    <lineage>
        <taxon>Eukaryota</taxon>
        <taxon>Metazoa</taxon>
        <taxon>Ecdysozoa</taxon>
        <taxon>Arthropoda</taxon>
        <taxon>Chelicerata</taxon>
        <taxon>Arachnida</taxon>
        <taxon>Acari</taxon>
        <taxon>Parasitiformes</taxon>
        <taxon>Ixodida</taxon>
        <taxon>Ixodoidea</taxon>
        <taxon>Ixodidae</taxon>
        <taxon>Ixodinae</taxon>
        <taxon>Ixodes</taxon>
    </lineage>
</organism>
<dbReference type="Pfam" id="PF08240">
    <property type="entry name" value="ADH_N"/>
    <property type="match status" value="1"/>
</dbReference>
<dbReference type="PaxDb" id="6945-B7PID2"/>
<evidence type="ECO:0000313" key="3">
    <source>
        <dbReference type="EMBL" id="EEC06354.1"/>
    </source>
</evidence>
<dbReference type="PANTHER" id="PTHR44154:SF1">
    <property type="entry name" value="QUINONE OXIDOREDUCTASE"/>
    <property type="match status" value="1"/>
</dbReference>
<dbReference type="InterPro" id="IPR013154">
    <property type="entry name" value="ADH-like_N"/>
</dbReference>
<reference evidence="4" key="2">
    <citation type="submission" date="2020-05" db="UniProtKB">
        <authorList>
            <consortium name="EnsemblMetazoa"/>
        </authorList>
    </citation>
    <scope>IDENTIFICATION</scope>
    <source>
        <strain evidence="4">wikel</strain>
    </source>
</reference>
<dbReference type="InterPro" id="IPR011032">
    <property type="entry name" value="GroES-like_sf"/>
</dbReference>
<proteinExistence type="evidence at protein level"/>
<evidence type="ECO:0000313" key="5">
    <source>
        <dbReference type="Proteomes" id="UP000001555"/>
    </source>
</evidence>
<keyword evidence="3" id="KW-0560">Oxidoreductase</keyword>
<dbReference type="SUPFAM" id="SSF50129">
    <property type="entry name" value="GroES-like"/>
    <property type="match status" value="1"/>
</dbReference>
<dbReference type="VEuPathDB" id="VectorBase:ISCW004898"/>
<dbReference type="InterPro" id="IPR051603">
    <property type="entry name" value="Zinc-ADH_QOR/CCCR"/>
</dbReference>
<feature type="domain" description="Alcohol dehydrogenase-like N-terminal" evidence="2">
    <location>
        <begin position="60"/>
        <end position="113"/>
    </location>
</feature>
<dbReference type="GO" id="GO:0003960">
    <property type="term" value="F:quinone reductase (NADPH) activity"/>
    <property type="evidence" value="ECO:0007669"/>
    <property type="project" value="UniProtKB-EC"/>
</dbReference>
<evidence type="ECO:0000313" key="4">
    <source>
        <dbReference type="EnsemblMetazoa" id="ISCW004898-PA"/>
    </source>
</evidence>
<gene>
    <name evidence="3" type="ORF">IscW_ISCW004898</name>
</gene>
<dbReference type="PANTHER" id="PTHR44154">
    <property type="entry name" value="QUINONE OXIDOREDUCTASE"/>
    <property type="match status" value="1"/>
</dbReference>
<dbReference type="EnsemblMetazoa" id="ISCW004898-RA">
    <property type="protein sequence ID" value="ISCW004898-PA"/>
    <property type="gene ID" value="ISCW004898"/>
</dbReference>
<dbReference type="EMBL" id="ABJB010238939">
    <property type="status" value="NOT_ANNOTATED_CDS"/>
    <property type="molecule type" value="Genomic_DNA"/>
</dbReference>
<dbReference type="Gene3D" id="3.90.180.10">
    <property type="entry name" value="Medium-chain alcohol dehydrogenases, catalytic domain"/>
    <property type="match status" value="1"/>
</dbReference>
<reference evidence="3 5" key="1">
    <citation type="submission" date="2008-03" db="EMBL/GenBank/DDBJ databases">
        <title>Annotation of Ixodes scapularis.</title>
        <authorList>
            <consortium name="Ixodes scapularis Genome Project Consortium"/>
            <person name="Caler E."/>
            <person name="Hannick L.I."/>
            <person name="Bidwell S."/>
            <person name="Joardar V."/>
            <person name="Thiagarajan M."/>
            <person name="Amedeo P."/>
            <person name="Galinsky K.J."/>
            <person name="Schobel S."/>
            <person name="Inman J."/>
            <person name="Hostetler J."/>
            <person name="Miller J."/>
            <person name="Hammond M."/>
            <person name="Megy K."/>
            <person name="Lawson D."/>
            <person name="Kodira C."/>
            <person name="Sutton G."/>
            <person name="Meyer J."/>
            <person name="Hill C.A."/>
            <person name="Birren B."/>
            <person name="Nene V."/>
            <person name="Collins F."/>
            <person name="Alarcon-Chaidez F."/>
            <person name="Wikel S."/>
            <person name="Strausberg R."/>
        </authorList>
    </citation>
    <scope>NUCLEOTIDE SEQUENCE [LARGE SCALE GENOMIC DNA]</scope>
    <source>
        <strain evidence="5">Wikel</strain>
        <strain evidence="3">Wikel colony</strain>
    </source>
</reference>
<dbReference type="VEuPathDB" id="VectorBase:ISCP_010952"/>
<dbReference type="Proteomes" id="UP000001555">
    <property type="component" value="Unassembled WGS sequence"/>
</dbReference>
<accession>B7PID2</accession>
<dbReference type="AlphaFoldDB" id="B7PID2"/>
<keyword evidence="1" id="KW-0521">NADP</keyword>
<evidence type="ECO:0007829" key="6">
    <source>
        <dbReference type="PeptideAtlas" id="B7PID2"/>
    </source>
</evidence>
<dbReference type="OrthoDB" id="48317at2759"/>
<dbReference type="EMBL" id="DS718245">
    <property type="protein sequence ID" value="EEC06354.1"/>
    <property type="molecule type" value="Genomic_DNA"/>
</dbReference>
<evidence type="ECO:0000256" key="1">
    <source>
        <dbReference type="ARBA" id="ARBA00022857"/>
    </source>
</evidence>
<keyword evidence="5" id="KW-1185">Reference proteome</keyword>
<dbReference type="HOGENOM" id="CLU_2078893_0_0_1"/>
<feature type="non-terminal residue" evidence="3">
    <location>
        <position position="118"/>
    </location>
</feature>